<feature type="active site" description="Proton acceptor" evidence="4">
    <location>
        <position position="151"/>
    </location>
</feature>
<dbReference type="CDD" id="cd13635">
    <property type="entry name" value="PBP2_Ttha1568_Mqnd"/>
    <property type="match status" value="1"/>
</dbReference>
<feature type="binding site" evidence="4">
    <location>
        <begin position="112"/>
        <end position="113"/>
    </location>
    <ligand>
        <name>substrate</name>
    </ligand>
</feature>
<evidence type="ECO:0000313" key="5">
    <source>
        <dbReference type="EMBL" id="SDB13354.1"/>
    </source>
</evidence>
<comment type="catalytic activity">
    <reaction evidence="4">
        <text>cyclic dehypoxanthinylfutalosinate = 1,4-dihydroxy-6-naphthoate + dihydroxyacetone</text>
        <dbReference type="Rhea" id="RHEA:33087"/>
        <dbReference type="ChEBI" id="CHEBI:16016"/>
        <dbReference type="ChEBI" id="CHEBI:64254"/>
        <dbReference type="ChEBI" id="CHEBI:64270"/>
        <dbReference type="EC" id="4.1.99.29"/>
    </reaction>
</comment>
<dbReference type="GO" id="GO:0016830">
    <property type="term" value="F:carbon-carbon lyase activity"/>
    <property type="evidence" value="ECO:0007669"/>
    <property type="project" value="UniProtKB-UniRule"/>
</dbReference>
<keyword evidence="2 4" id="KW-0474">Menaquinone biosynthesis</keyword>
<dbReference type="EMBL" id="FMXO01000003">
    <property type="protein sequence ID" value="SDB13354.1"/>
    <property type="molecule type" value="Genomic_DNA"/>
</dbReference>
<comment type="function">
    <text evidence="4">Catalyzes the conversion of cyclic dehypoxanthine futalosine (cyclic DHFL) into 1,4-dihydroxy-6-naphthoate, a step in the biosynthesis of menaquinone (MK, vitamin K2).</text>
</comment>
<evidence type="ECO:0000256" key="4">
    <source>
        <dbReference type="HAMAP-Rule" id="MF_00996"/>
    </source>
</evidence>
<evidence type="ECO:0000256" key="2">
    <source>
        <dbReference type="ARBA" id="ARBA00022428"/>
    </source>
</evidence>
<reference evidence="5 6" key="1">
    <citation type="submission" date="2016-10" db="EMBL/GenBank/DDBJ databases">
        <authorList>
            <person name="de Groot N.N."/>
        </authorList>
    </citation>
    <scope>NUCLEOTIDE SEQUENCE [LARGE SCALE GENOMIC DNA]</scope>
    <source>
        <strain evidence="5 6">ASO4-2</strain>
    </source>
</reference>
<keyword evidence="3 4" id="KW-0456">Lyase</keyword>
<organism evidence="5 6">
    <name type="scientific">Desulfonatronum thiosulfatophilum</name>
    <dbReference type="NCBI Taxonomy" id="617002"/>
    <lineage>
        <taxon>Bacteria</taxon>
        <taxon>Pseudomonadati</taxon>
        <taxon>Thermodesulfobacteriota</taxon>
        <taxon>Desulfovibrionia</taxon>
        <taxon>Desulfovibrionales</taxon>
        <taxon>Desulfonatronaceae</taxon>
        <taxon>Desulfonatronum</taxon>
    </lineage>
</organism>
<proteinExistence type="inferred from homology"/>
<dbReference type="SUPFAM" id="SSF53850">
    <property type="entry name" value="Periplasmic binding protein-like II"/>
    <property type="match status" value="1"/>
</dbReference>
<dbReference type="Gene3D" id="3.40.190.10">
    <property type="entry name" value="Periplasmic binding protein-like II"/>
    <property type="match status" value="2"/>
</dbReference>
<dbReference type="PANTHER" id="PTHR37167">
    <property type="entry name" value="1,4-DIHYDROXY-6-NAPHTOATE SYNTHASE"/>
    <property type="match status" value="1"/>
</dbReference>
<dbReference type="UniPathway" id="UPA00079"/>
<sequence length="276" mass="30104">MQTMISSPPLSVGISPCPNDTFIFGSWILGRCELVTGRDASFIWDDVQQLNESAARGEYDLIKVSAAQALLLRDQYAILRSGGAFGLEHGPKLVASASTVPRTIAVPGLQTTAAALLRQAWPEPAQLIPMRYDQIVDQVRRGRVDAGLLIHESALLLREYGLACLLDLGQWWKERSGDLPLPLGCILGRKNLGPDMLEAAARQIQLSLDHASAHPEAVWPLVQGLAQELDDNVLRAHIRAYVNNFSHDMGDPGRHAVQFLGDCIHSSNTSTTNTLT</sequence>
<protein>
    <recommendedName>
        <fullName evidence="4">1,4-dihydroxy-6-naphtoate synthase</fullName>
        <ecNumber evidence="4">4.1.99.29</ecNumber>
    </recommendedName>
    <alternativeName>
        <fullName evidence="4">Menaquinone biosynthetic enzyme MqnD</fullName>
    </alternativeName>
</protein>
<accession>A0A1G6AYG0</accession>
<feature type="binding site" evidence="4">
    <location>
        <begin position="63"/>
        <end position="65"/>
    </location>
    <ligand>
        <name>substrate</name>
    </ligand>
</feature>
<dbReference type="GO" id="GO:0009234">
    <property type="term" value="P:menaquinone biosynthetic process"/>
    <property type="evidence" value="ECO:0007669"/>
    <property type="project" value="UniProtKB-UniRule"/>
</dbReference>
<comment type="pathway">
    <text evidence="1 4">Quinol/quinone metabolism; menaquinone biosynthesis.</text>
</comment>
<dbReference type="RefSeq" id="WP_092117201.1">
    <property type="nucleotide sequence ID" value="NZ_FMXO01000003.1"/>
</dbReference>
<keyword evidence="6" id="KW-1185">Reference proteome</keyword>
<dbReference type="STRING" id="617002.SAMN05660653_00655"/>
<dbReference type="InterPro" id="IPR030869">
    <property type="entry name" value="MqnD"/>
</dbReference>
<evidence type="ECO:0000256" key="3">
    <source>
        <dbReference type="ARBA" id="ARBA00023239"/>
    </source>
</evidence>
<dbReference type="Pfam" id="PF02621">
    <property type="entry name" value="VitK2_biosynth"/>
    <property type="match status" value="1"/>
</dbReference>
<gene>
    <name evidence="4" type="primary">mqnD</name>
    <name evidence="5" type="ORF">SAMN05660653_00655</name>
</gene>
<dbReference type="Proteomes" id="UP000198771">
    <property type="component" value="Unassembled WGS sequence"/>
</dbReference>
<dbReference type="AlphaFoldDB" id="A0A1G6AYG0"/>
<dbReference type="PANTHER" id="PTHR37167:SF1">
    <property type="entry name" value="1,4-DIHYDROXY-6-NAPHTOATE SYNTHASE"/>
    <property type="match status" value="1"/>
</dbReference>
<dbReference type="InterPro" id="IPR003773">
    <property type="entry name" value="Menaquinone_biosynth"/>
</dbReference>
<comment type="similarity">
    <text evidence="4">Belongs to the MqnA/MqnD family. MqnD subfamily.</text>
</comment>
<name>A0A1G6AYG0_9BACT</name>
<evidence type="ECO:0000256" key="1">
    <source>
        <dbReference type="ARBA" id="ARBA00004863"/>
    </source>
</evidence>
<dbReference type="OrthoDB" id="9809439at2"/>
<dbReference type="HAMAP" id="MF_00996">
    <property type="entry name" value="MqnD"/>
    <property type="match status" value="1"/>
</dbReference>
<dbReference type="EC" id="4.1.99.29" evidence="4"/>
<evidence type="ECO:0000313" key="6">
    <source>
        <dbReference type="Proteomes" id="UP000198771"/>
    </source>
</evidence>